<keyword evidence="11" id="KW-1185">Reference proteome</keyword>
<feature type="coiled-coil region" evidence="8">
    <location>
        <begin position="413"/>
        <end position="498"/>
    </location>
</feature>
<reference evidence="10 11" key="1">
    <citation type="submission" date="2018-02" db="EMBL/GenBank/DDBJ databases">
        <title>Genome sequence of the basidiomycete white-rot fungus Phlebia centrifuga.</title>
        <authorList>
            <person name="Granchi Z."/>
            <person name="Peng M."/>
            <person name="de Vries R.P."/>
            <person name="Hilden K."/>
            <person name="Makela M.R."/>
            <person name="Grigoriev I."/>
            <person name="Riley R."/>
        </authorList>
    </citation>
    <scope>NUCLEOTIDE SEQUENCE [LARGE SCALE GENOMIC DNA]</scope>
    <source>
        <strain evidence="10 11">FBCC195</strain>
    </source>
</reference>
<evidence type="ECO:0000313" key="11">
    <source>
        <dbReference type="Proteomes" id="UP000186601"/>
    </source>
</evidence>
<evidence type="ECO:0000256" key="4">
    <source>
        <dbReference type="ARBA" id="ARBA00022618"/>
    </source>
</evidence>
<evidence type="ECO:0000256" key="3">
    <source>
        <dbReference type="ARBA" id="ARBA00022019"/>
    </source>
</evidence>
<evidence type="ECO:0000256" key="6">
    <source>
        <dbReference type="ARBA" id="ARBA00023242"/>
    </source>
</evidence>
<protein>
    <recommendedName>
        <fullName evidence="3">Spindle assembly checkpoint component MAD1</fullName>
    </recommendedName>
</protein>
<dbReference type="STRING" id="98765.A0A2R6P278"/>
<dbReference type="Pfam" id="PF05557">
    <property type="entry name" value="MAD"/>
    <property type="match status" value="1"/>
</dbReference>
<evidence type="ECO:0000256" key="7">
    <source>
        <dbReference type="ARBA" id="ARBA00023306"/>
    </source>
</evidence>
<name>A0A2R6P278_9APHY</name>
<evidence type="ECO:0000256" key="8">
    <source>
        <dbReference type="SAM" id="Coils"/>
    </source>
</evidence>
<sequence>MDGDKFSTPLNFSSRLRSSAPKRDSLAAELERDPQLSTAKRKQRTQAFTTHMNQSALERQLVAAQAARVELESKLREKDVLIERLEDDRRYLADKEKQEKEEKERERTEREEEKRKSDSDLRALRNSYMALREQQADLEDAHSSLSRSTAHTISSQRSEIATLTRQVAHLQEELGEVKNLADSRNHTLEELQAKLDDLSATQDSISHRTLNDEDGWAIVREELHRQTDYLHTVEAANVKMSSDLAVLRQRDANLEVLKEQKRDLERKVQGVDELREKLVKLEAELAAARKERQDWASRSSGPGQTPVSVTQSLTSLRLTYARLLEEHGSNMALLRRREVELADAERSHEEALSRIETLQSELDTIRYKADRYEHRAQLAEREIGSLKAMLASFYAEQAAQENGKIEEATSDRIQHLESLVADYQTTVAQMEKEIEDLGGDPTTLGGTRPRQDLLDELELERKARVEAEQASKEAEADAEKYMEKIEELEQRLFELQGEIGGGRHVPPGVRVLSLHDNPAQQWVDLSQAAMDRLKSENEALLNRLKELENSGASTGHSGNKEELVPRESWEVVNKEKSELEEALKQKEKRLTRLKQPTNADIGIVQVFSAKTDEFKEAIASILGVKLAFYPNGQVRVTSQFDLNAAFVFQPMKGSNLGMTMQLVAQGEGGPEDLPQLMRYWVEQEQCIPGFLASITLQCYEQRKLEERHDL</sequence>
<keyword evidence="8" id="KW-0175">Coiled coil</keyword>
<dbReference type="Gene3D" id="6.10.250.90">
    <property type="match status" value="1"/>
</dbReference>
<dbReference type="SUPFAM" id="SSF75704">
    <property type="entry name" value="Mitotic arrest deficient-like 1, Mad1"/>
    <property type="match status" value="1"/>
</dbReference>
<feature type="compositionally biased region" description="Polar residues" evidence="9">
    <location>
        <begin position="296"/>
        <end position="310"/>
    </location>
</feature>
<dbReference type="InterPro" id="IPR008672">
    <property type="entry name" value="Mad1"/>
</dbReference>
<feature type="coiled-coil region" evidence="8">
    <location>
        <begin position="334"/>
        <end position="389"/>
    </location>
</feature>
<dbReference type="GO" id="GO:0000776">
    <property type="term" value="C:kinetochore"/>
    <property type="evidence" value="ECO:0007669"/>
    <property type="project" value="TreeGrafter"/>
</dbReference>
<keyword evidence="4" id="KW-0132">Cell division</keyword>
<feature type="coiled-coil region" evidence="8">
    <location>
        <begin position="523"/>
        <end position="596"/>
    </location>
</feature>
<feature type="region of interest" description="Disordered" evidence="9">
    <location>
        <begin position="291"/>
        <end position="310"/>
    </location>
</feature>
<dbReference type="GO" id="GO:0072686">
    <property type="term" value="C:mitotic spindle"/>
    <property type="evidence" value="ECO:0007669"/>
    <property type="project" value="TreeGrafter"/>
</dbReference>
<dbReference type="EMBL" id="MLYV02000540">
    <property type="protein sequence ID" value="PSR84206.1"/>
    <property type="molecule type" value="Genomic_DNA"/>
</dbReference>
<evidence type="ECO:0000313" key="10">
    <source>
        <dbReference type="EMBL" id="PSR84206.1"/>
    </source>
</evidence>
<feature type="region of interest" description="Disordered" evidence="9">
    <location>
        <begin position="96"/>
        <end position="121"/>
    </location>
</feature>
<accession>A0A2R6P278</accession>
<feature type="compositionally biased region" description="Basic and acidic residues" evidence="9">
    <location>
        <begin position="21"/>
        <end position="34"/>
    </location>
</feature>
<comment type="caution">
    <text evidence="10">The sequence shown here is derived from an EMBL/GenBank/DDBJ whole genome shotgun (WGS) entry which is preliminary data.</text>
</comment>
<dbReference type="GO" id="GO:0051301">
    <property type="term" value="P:cell division"/>
    <property type="evidence" value="ECO:0007669"/>
    <property type="project" value="UniProtKB-KW"/>
</dbReference>
<keyword evidence="5" id="KW-0498">Mitosis</keyword>
<comment type="similarity">
    <text evidence="2">Belongs to the MAD1 family.</text>
</comment>
<dbReference type="OrthoDB" id="331602at2759"/>
<comment type="subcellular location">
    <subcellularLocation>
        <location evidence="1">Nucleus</location>
    </subcellularLocation>
</comment>
<gene>
    <name evidence="10" type="ORF">PHLCEN_2v5494</name>
</gene>
<dbReference type="PANTHER" id="PTHR23168">
    <property type="entry name" value="MITOTIC SPINDLE ASSEMBLY CHECKPOINT PROTEIN MAD1 MITOTIC ARREST DEFICIENT-LIKE PROTEIN 1"/>
    <property type="match status" value="1"/>
</dbReference>
<evidence type="ECO:0000256" key="2">
    <source>
        <dbReference type="ARBA" id="ARBA00008029"/>
    </source>
</evidence>
<evidence type="ECO:0000256" key="1">
    <source>
        <dbReference type="ARBA" id="ARBA00004123"/>
    </source>
</evidence>
<dbReference type="AlphaFoldDB" id="A0A2R6P278"/>
<dbReference type="GO" id="GO:0005635">
    <property type="term" value="C:nuclear envelope"/>
    <property type="evidence" value="ECO:0007669"/>
    <property type="project" value="TreeGrafter"/>
</dbReference>
<evidence type="ECO:0000256" key="5">
    <source>
        <dbReference type="ARBA" id="ARBA00022776"/>
    </source>
</evidence>
<keyword evidence="7" id="KW-0131">Cell cycle</keyword>
<keyword evidence="6" id="KW-0539">Nucleus</keyword>
<dbReference type="Proteomes" id="UP000186601">
    <property type="component" value="Unassembled WGS sequence"/>
</dbReference>
<organism evidence="10 11">
    <name type="scientific">Hermanssonia centrifuga</name>
    <dbReference type="NCBI Taxonomy" id="98765"/>
    <lineage>
        <taxon>Eukaryota</taxon>
        <taxon>Fungi</taxon>
        <taxon>Dikarya</taxon>
        <taxon>Basidiomycota</taxon>
        <taxon>Agaricomycotina</taxon>
        <taxon>Agaricomycetes</taxon>
        <taxon>Polyporales</taxon>
        <taxon>Meruliaceae</taxon>
        <taxon>Hermanssonia</taxon>
    </lineage>
</organism>
<dbReference type="GO" id="GO:0051315">
    <property type="term" value="P:attachment of mitotic spindle microtubules to kinetochore"/>
    <property type="evidence" value="ECO:0007669"/>
    <property type="project" value="TreeGrafter"/>
</dbReference>
<feature type="region of interest" description="Disordered" evidence="9">
    <location>
        <begin position="1"/>
        <end position="52"/>
    </location>
</feature>
<evidence type="ECO:0000256" key="9">
    <source>
        <dbReference type="SAM" id="MobiDB-lite"/>
    </source>
</evidence>
<proteinExistence type="inferred from homology"/>
<dbReference type="PANTHER" id="PTHR23168:SF0">
    <property type="entry name" value="MITOTIC SPINDLE ASSEMBLY CHECKPOINT PROTEIN MAD1"/>
    <property type="match status" value="1"/>
</dbReference>
<dbReference type="GO" id="GO:0007094">
    <property type="term" value="P:mitotic spindle assembly checkpoint signaling"/>
    <property type="evidence" value="ECO:0007669"/>
    <property type="project" value="InterPro"/>
</dbReference>
<dbReference type="Gene3D" id="3.30.457.60">
    <property type="match status" value="1"/>
</dbReference>
<feature type="compositionally biased region" description="Polar residues" evidence="9">
    <location>
        <begin position="8"/>
        <end position="17"/>
    </location>
</feature>